<keyword evidence="1" id="KW-0472">Membrane</keyword>
<feature type="domain" description="FAD dependent oxidoreductase" evidence="2">
    <location>
        <begin position="33"/>
        <end position="382"/>
    </location>
</feature>
<name>A0A0J8G5Z7_CLOCY</name>
<dbReference type="PANTHER" id="PTHR13847:SF201">
    <property type="entry name" value="PUTATIBE OXIDOREDUCTASE"/>
    <property type="match status" value="1"/>
</dbReference>
<keyword evidence="1" id="KW-1133">Transmembrane helix</keyword>
<dbReference type="AlphaFoldDB" id="A0A0J8G5Z7"/>
<dbReference type="EMBL" id="LFVU01000003">
    <property type="protein sequence ID" value="KMT23036.1"/>
    <property type="molecule type" value="Genomic_DNA"/>
</dbReference>
<dbReference type="GO" id="GO:0005737">
    <property type="term" value="C:cytoplasm"/>
    <property type="evidence" value="ECO:0007669"/>
    <property type="project" value="TreeGrafter"/>
</dbReference>
<dbReference type="RefSeq" id="WP_048569416.1">
    <property type="nucleotide sequence ID" value="NZ_LFVU01000003.1"/>
</dbReference>
<keyword evidence="1" id="KW-0812">Transmembrane</keyword>
<feature type="transmembrane region" description="Helical" evidence="1">
    <location>
        <begin position="362"/>
        <end position="383"/>
    </location>
</feature>
<evidence type="ECO:0000313" key="4">
    <source>
        <dbReference type="Proteomes" id="UP000036756"/>
    </source>
</evidence>
<evidence type="ECO:0000256" key="1">
    <source>
        <dbReference type="SAM" id="Phobius"/>
    </source>
</evidence>
<dbReference type="OrthoDB" id="571248at2"/>
<organism evidence="3 4">
    <name type="scientific">Clostridium cylindrosporum DSM 605</name>
    <dbReference type="NCBI Taxonomy" id="1121307"/>
    <lineage>
        <taxon>Bacteria</taxon>
        <taxon>Bacillati</taxon>
        <taxon>Bacillota</taxon>
        <taxon>Clostridia</taxon>
        <taxon>Eubacteriales</taxon>
        <taxon>Clostridiaceae</taxon>
        <taxon>Clostridium</taxon>
    </lineage>
</organism>
<keyword evidence="4" id="KW-1185">Reference proteome</keyword>
<dbReference type="PANTHER" id="PTHR13847">
    <property type="entry name" value="SARCOSINE DEHYDROGENASE-RELATED"/>
    <property type="match status" value="1"/>
</dbReference>
<evidence type="ECO:0000313" key="3">
    <source>
        <dbReference type="EMBL" id="KMT23036.1"/>
    </source>
</evidence>
<dbReference type="InterPro" id="IPR036188">
    <property type="entry name" value="FAD/NAD-bd_sf"/>
</dbReference>
<dbReference type="Pfam" id="PF01266">
    <property type="entry name" value="DAO"/>
    <property type="match status" value="1"/>
</dbReference>
<dbReference type="PATRIC" id="fig|1121307.3.peg.2365"/>
<dbReference type="SUPFAM" id="SSF51905">
    <property type="entry name" value="FAD/NAD(P)-binding domain"/>
    <property type="match status" value="1"/>
</dbReference>
<dbReference type="STRING" id="1121307.CLCY_7c00830"/>
<reference evidence="3 4" key="1">
    <citation type="submission" date="2015-06" db="EMBL/GenBank/DDBJ databases">
        <title>Draft genome sequence of the purine-degrading Clostridium cylindrosporum HC-1 (DSM 605).</title>
        <authorList>
            <person name="Poehlein A."/>
            <person name="Schiel-Bengelsdorf B."/>
            <person name="Bengelsdorf F."/>
            <person name="Daniel R."/>
            <person name="Duerre P."/>
        </authorList>
    </citation>
    <scope>NUCLEOTIDE SEQUENCE [LARGE SCALE GENOMIC DNA]</scope>
    <source>
        <strain evidence="3 4">DSM 605</strain>
    </source>
</reference>
<evidence type="ECO:0000259" key="2">
    <source>
        <dbReference type="Pfam" id="PF01266"/>
    </source>
</evidence>
<gene>
    <name evidence="3" type="ORF">CLCY_7c00830</name>
</gene>
<protein>
    <submittedName>
        <fullName evidence="3">FAD dependent oxidoreductase</fullName>
    </submittedName>
</protein>
<dbReference type="InterPro" id="IPR006076">
    <property type="entry name" value="FAD-dep_OxRdtase"/>
</dbReference>
<sequence>MSIPYVRGKSIFNCINTVPKQYPYLVKDIETEVIIVGGGATGAILGYYFTKNGIPSVVLEKSRIAHCSTGITTSLLQYELDSRLEELKNYGSLDKFINAYKLGLKALDEIKDFIDAYGNKCDYKVRDTLFYTSKSLEYNQVENEYKLRQDSGFDVEFITPSNNPFSFNVEAGVYSINGGAELDPYKFTHQLLDASTQNGLRVYENSEVIDVNFLENEVEAITKYNHKVKGKILIVATGYNTSLFTNRNFGTKYTTFNVATKPLKEIKGWHNNALIRDNKGTYNYFRTTNDNRIIAGGEDISFLPDIFNEKAARESYDILEQKIKHMFPSIPNIQIEYKYCGTFASTKDNLGFIGKDPKQDKLLYCLGYGANGILFAILGGLMLPNLYKGSYNTDLDLFKVDRFDS</sequence>
<dbReference type="Proteomes" id="UP000036756">
    <property type="component" value="Unassembled WGS sequence"/>
</dbReference>
<dbReference type="Gene3D" id="3.50.50.60">
    <property type="entry name" value="FAD/NAD(P)-binding domain"/>
    <property type="match status" value="1"/>
</dbReference>
<proteinExistence type="predicted"/>
<dbReference type="Gene3D" id="3.30.9.10">
    <property type="entry name" value="D-Amino Acid Oxidase, subunit A, domain 2"/>
    <property type="match status" value="1"/>
</dbReference>
<accession>A0A0J8G5Z7</accession>
<comment type="caution">
    <text evidence="3">The sequence shown here is derived from an EMBL/GenBank/DDBJ whole genome shotgun (WGS) entry which is preliminary data.</text>
</comment>